<feature type="compositionally biased region" description="Low complexity" evidence="1">
    <location>
        <begin position="89"/>
        <end position="99"/>
    </location>
</feature>
<evidence type="ECO:0000313" key="3">
    <source>
        <dbReference type="WBParaSite" id="TMUE_1000004463.1"/>
    </source>
</evidence>
<dbReference type="AlphaFoldDB" id="A0A5S6QB87"/>
<feature type="compositionally biased region" description="Low complexity" evidence="1">
    <location>
        <begin position="48"/>
        <end position="67"/>
    </location>
</feature>
<protein>
    <submittedName>
        <fullName evidence="3">Uncharacterized protein</fullName>
    </submittedName>
</protein>
<feature type="region of interest" description="Disordered" evidence="1">
    <location>
        <begin position="42"/>
        <end position="101"/>
    </location>
</feature>
<reference evidence="3" key="1">
    <citation type="submission" date="2019-12" db="UniProtKB">
        <authorList>
            <consortium name="WormBaseParasite"/>
        </authorList>
    </citation>
    <scope>IDENTIFICATION</scope>
</reference>
<dbReference type="Proteomes" id="UP000046395">
    <property type="component" value="Unassembled WGS sequence"/>
</dbReference>
<evidence type="ECO:0000256" key="1">
    <source>
        <dbReference type="SAM" id="MobiDB-lite"/>
    </source>
</evidence>
<feature type="region of interest" description="Disordered" evidence="1">
    <location>
        <begin position="194"/>
        <end position="226"/>
    </location>
</feature>
<accession>A0A5S6QB87</accession>
<sequence>MSADRRWDSQNSWEKRRKVKLQTPFAVPSPICTPLIEQLRDEKNSIATSETSSSTYSTSETSSFWTEQSEESSSETSSSVEENAALEKSSVGVTSSSSSERLPSEAIKILYPMEEDTIGFHCTCERSDVVFWSLLQKPFSSAYSVKHRSPCVLRSEWNSQAESDYTDYTTASSDDTLDDEEFKDIFPEHDGEITVNVCSRRSPSPPSQVSYNSKYHRKSPSNHSNE</sequence>
<proteinExistence type="predicted"/>
<organism evidence="2 3">
    <name type="scientific">Trichuris muris</name>
    <name type="common">Mouse whipworm</name>
    <dbReference type="NCBI Taxonomy" id="70415"/>
    <lineage>
        <taxon>Eukaryota</taxon>
        <taxon>Metazoa</taxon>
        <taxon>Ecdysozoa</taxon>
        <taxon>Nematoda</taxon>
        <taxon>Enoplea</taxon>
        <taxon>Dorylaimia</taxon>
        <taxon>Trichinellida</taxon>
        <taxon>Trichuridae</taxon>
        <taxon>Trichuris</taxon>
    </lineage>
</organism>
<keyword evidence="2" id="KW-1185">Reference proteome</keyword>
<name>A0A5S6QB87_TRIMR</name>
<evidence type="ECO:0000313" key="2">
    <source>
        <dbReference type="Proteomes" id="UP000046395"/>
    </source>
</evidence>
<dbReference type="WBParaSite" id="TMUE_1000004463.1">
    <property type="protein sequence ID" value="TMUE_1000004463.1"/>
    <property type="gene ID" value="WBGene00298966"/>
</dbReference>